<evidence type="ECO:0000313" key="1">
    <source>
        <dbReference type="EMBL" id="QCX50245.1"/>
    </source>
</evidence>
<dbReference type="InterPro" id="IPR007367">
    <property type="entry name" value="DUF433"/>
</dbReference>
<dbReference type="InterPro" id="IPR009057">
    <property type="entry name" value="Homeodomain-like_sf"/>
</dbReference>
<name>A0AA92EED9_RALSL</name>
<sequence>MDLTGIGLYTLKEAERLTGAPSREVSRWLFGCRFKDGARPPLWKTQLSELDEKVIGFRDLMELRIVKAFRTHDVSLRVIRTAIGNARELFAIDYPFTANRFLTDGKSIFYEALKEHGEIELTDIVRRQMVFEHIVRPELYAGIEFTANGQAKRWYPLMNSNIVVLDPDIAFGKPVLADYEVRTDTVADAYRTEKSKKTVASLYDIPVSAVEAAIRYERLAA</sequence>
<accession>A0AA92EED9</accession>
<protein>
    <submittedName>
        <fullName evidence="1">DUF433 domain-containing protein</fullName>
    </submittedName>
</protein>
<dbReference type="SUPFAM" id="SSF46689">
    <property type="entry name" value="Homeodomain-like"/>
    <property type="match status" value="1"/>
</dbReference>
<proteinExistence type="predicted"/>
<gene>
    <name evidence="1" type="ORF">E7Z57_14830</name>
</gene>
<dbReference type="Pfam" id="PF04255">
    <property type="entry name" value="DUF433"/>
    <property type="match status" value="1"/>
</dbReference>
<evidence type="ECO:0000313" key="2">
    <source>
        <dbReference type="Proteomes" id="UP000310553"/>
    </source>
</evidence>
<dbReference type="Proteomes" id="UP000310553">
    <property type="component" value="Chromosome"/>
</dbReference>
<dbReference type="AlphaFoldDB" id="A0AA92EED9"/>
<organism evidence="1 2">
    <name type="scientific">Ralstonia solanacearum</name>
    <name type="common">Pseudomonas solanacearum</name>
    <dbReference type="NCBI Taxonomy" id="305"/>
    <lineage>
        <taxon>Bacteria</taxon>
        <taxon>Pseudomonadati</taxon>
        <taxon>Pseudomonadota</taxon>
        <taxon>Betaproteobacteria</taxon>
        <taxon>Burkholderiales</taxon>
        <taxon>Burkholderiaceae</taxon>
        <taxon>Ralstonia</taxon>
        <taxon>Ralstonia solanacearum species complex</taxon>
    </lineage>
</organism>
<dbReference type="EMBL" id="CP039339">
    <property type="protein sequence ID" value="QCX50245.1"/>
    <property type="molecule type" value="Genomic_DNA"/>
</dbReference>
<reference evidence="1 2" key="1">
    <citation type="submission" date="2019-04" db="EMBL/GenBank/DDBJ databases">
        <title>Complete Genome of UW386 and Higher Quality Genome of UW700.</title>
        <authorList>
            <person name="Jacobs J."/>
            <person name="Perez A."/>
            <person name="Steidl O."/>
            <person name="Allen C."/>
        </authorList>
    </citation>
    <scope>NUCLEOTIDE SEQUENCE [LARGE SCALE GENOMIC DNA]</scope>
    <source>
        <strain evidence="1 2">UW386</strain>
    </source>
</reference>